<dbReference type="PRINTS" id="PR00502">
    <property type="entry name" value="NUDIXFAMILY"/>
</dbReference>
<dbReference type="PANTHER" id="PTHR43046">
    <property type="entry name" value="GDP-MANNOSE MANNOSYL HYDROLASE"/>
    <property type="match status" value="1"/>
</dbReference>
<dbReference type="InterPro" id="IPR000086">
    <property type="entry name" value="NUDIX_hydrolase_dom"/>
</dbReference>
<accession>A0ABW0UN17</accession>
<dbReference type="Pfam" id="PF00293">
    <property type="entry name" value="NUDIX"/>
    <property type="match status" value="1"/>
</dbReference>
<dbReference type="InterPro" id="IPR020084">
    <property type="entry name" value="NUDIX_hydrolase_CS"/>
</dbReference>
<sequence length="299" mass="32197">MGLLHPRARPTHHTGNGVGGNLAAETEPFTSPAQLTSAVFKSCPKARARVCAGLRTAPASALARPSPPDSESYTAGRPKSIDRGTCRFEGVTPPVRCGAEAGRLRCRCQWPVVVSGVADELINDPGAGRRRRPGGLPGGPLAAEVRVFDRSLTRILLVCHRRRGWVPPGGRVEPGETPREAARRELLEETGVRARLRYAPVAVTVRSFHPDLSATWGFAYVAVVDRLTRLVPEAGQPAAWRSLSKPWEGWFSGPRADGAVRRPAARCSSRPATACDVRPYDVRGVRLTPRPVPPPEGCP</sequence>
<evidence type="ECO:0000313" key="8">
    <source>
        <dbReference type="Proteomes" id="UP001596154"/>
    </source>
</evidence>
<dbReference type="RefSeq" id="WP_381021231.1">
    <property type="nucleotide sequence ID" value="NZ_JBHSNY010000004.1"/>
</dbReference>
<feature type="compositionally biased region" description="Basic residues" evidence="5">
    <location>
        <begin position="1"/>
        <end position="12"/>
    </location>
</feature>
<organism evidence="7 8">
    <name type="scientific">Streptomyces bullii</name>
    <dbReference type="NCBI Taxonomy" id="349910"/>
    <lineage>
        <taxon>Bacteria</taxon>
        <taxon>Bacillati</taxon>
        <taxon>Actinomycetota</taxon>
        <taxon>Actinomycetes</taxon>
        <taxon>Kitasatosporales</taxon>
        <taxon>Streptomycetaceae</taxon>
        <taxon>Streptomyces</taxon>
    </lineage>
</organism>
<gene>
    <name evidence="7" type="ORF">ACFPZJ_14540</name>
</gene>
<feature type="domain" description="Nudix hydrolase" evidence="6">
    <location>
        <begin position="138"/>
        <end position="266"/>
    </location>
</feature>
<dbReference type="SUPFAM" id="SSF55811">
    <property type="entry name" value="Nudix"/>
    <property type="match status" value="1"/>
</dbReference>
<dbReference type="InterPro" id="IPR020476">
    <property type="entry name" value="Nudix_hydrolase"/>
</dbReference>
<evidence type="ECO:0000259" key="6">
    <source>
        <dbReference type="PROSITE" id="PS51462"/>
    </source>
</evidence>
<dbReference type="Gene3D" id="3.90.79.10">
    <property type="entry name" value="Nucleoside Triphosphate Pyrophosphohydrolase"/>
    <property type="match status" value="1"/>
</dbReference>
<comment type="similarity">
    <text evidence="2 4">Belongs to the Nudix hydrolase family.</text>
</comment>
<evidence type="ECO:0000256" key="2">
    <source>
        <dbReference type="ARBA" id="ARBA00005582"/>
    </source>
</evidence>
<feature type="region of interest" description="Disordered" evidence="5">
    <location>
        <begin position="1"/>
        <end position="25"/>
    </location>
</feature>
<evidence type="ECO:0000256" key="1">
    <source>
        <dbReference type="ARBA" id="ARBA00001946"/>
    </source>
</evidence>
<dbReference type="PANTHER" id="PTHR43046:SF14">
    <property type="entry name" value="MUTT_NUDIX FAMILY PROTEIN"/>
    <property type="match status" value="1"/>
</dbReference>
<dbReference type="EMBL" id="JBHSNY010000004">
    <property type="protein sequence ID" value="MFC5634980.1"/>
    <property type="molecule type" value="Genomic_DNA"/>
</dbReference>
<comment type="cofactor">
    <cofactor evidence="1">
        <name>Mg(2+)</name>
        <dbReference type="ChEBI" id="CHEBI:18420"/>
    </cofactor>
</comment>
<dbReference type="PROSITE" id="PS51462">
    <property type="entry name" value="NUDIX"/>
    <property type="match status" value="1"/>
</dbReference>
<name>A0ABW0UN17_9ACTN</name>
<feature type="region of interest" description="Disordered" evidence="5">
    <location>
        <begin position="58"/>
        <end position="83"/>
    </location>
</feature>
<evidence type="ECO:0000256" key="5">
    <source>
        <dbReference type="SAM" id="MobiDB-lite"/>
    </source>
</evidence>
<keyword evidence="3 4" id="KW-0378">Hydrolase</keyword>
<dbReference type="Proteomes" id="UP001596154">
    <property type="component" value="Unassembled WGS sequence"/>
</dbReference>
<dbReference type="InterPro" id="IPR015797">
    <property type="entry name" value="NUDIX_hydrolase-like_dom_sf"/>
</dbReference>
<evidence type="ECO:0000313" key="7">
    <source>
        <dbReference type="EMBL" id="MFC5634980.1"/>
    </source>
</evidence>
<evidence type="ECO:0000256" key="3">
    <source>
        <dbReference type="ARBA" id="ARBA00022801"/>
    </source>
</evidence>
<keyword evidence="8" id="KW-1185">Reference proteome</keyword>
<evidence type="ECO:0000256" key="4">
    <source>
        <dbReference type="RuleBase" id="RU003476"/>
    </source>
</evidence>
<proteinExistence type="inferred from homology"/>
<comment type="caution">
    <text evidence="7">The sequence shown here is derived from an EMBL/GenBank/DDBJ whole genome shotgun (WGS) entry which is preliminary data.</text>
</comment>
<reference evidence="8" key="1">
    <citation type="journal article" date="2019" name="Int. J. Syst. Evol. Microbiol.">
        <title>The Global Catalogue of Microorganisms (GCM) 10K type strain sequencing project: providing services to taxonomists for standard genome sequencing and annotation.</title>
        <authorList>
            <consortium name="The Broad Institute Genomics Platform"/>
            <consortium name="The Broad Institute Genome Sequencing Center for Infectious Disease"/>
            <person name="Wu L."/>
            <person name="Ma J."/>
        </authorList>
    </citation>
    <scope>NUCLEOTIDE SEQUENCE [LARGE SCALE GENOMIC DNA]</scope>
    <source>
        <strain evidence="8">CGMCC 4.7248</strain>
    </source>
</reference>
<protein>
    <submittedName>
        <fullName evidence="7">NUDIX domain-containing protein</fullName>
    </submittedName>
</protein>
<dbReference type="PROSITE" id="PS00893">
    <property type="entry name" value="NUDIX_BOX"/>
    <property type="match status" value="1"/>
</dbReference>